<evidence type="ECO:0000313" key="3">
    <source>
        <dbReference type="Proteomes" id="UP000235861"/>
    </source>
</evidence>
<gene>
    <name evidence="2" type="ORF">CUC53_18445</name>
</gene>
<sequence length="206" mass="23300">MVGKIRAHGIGGETLTWIENWLADRKQRVVVNGCFSEWQVVTSGVPQGSVLGPQLFTIYVNDLDEGIENNISKFADDTKLGGSVACDEDVRRIQGDLDRLGEWADTWQMMFNVNKCEVVHFGSKNRRADYYLKGVGLGKGEIQRDLGVLVHQSLKVNEQVQKAVKKANGMLAFITKGIEYKSKEILLHLYRALVRPHLEYCIQFWS</sequence>
<dbReference type="Pfam" id="PF00078">
    <property type="entry name" value="RVT_1"/>
    <property type="match status" value="1"/>
</dbReference>
<dbReference type="PROSITE" id="PS50878">
    <property type="entry name" value="RT_POL"/>
    <property type="match status" value="1"/>
</dbReference>
<feature type="domain" description="Reverse transcriptase" evidence="1">
    <location>
        <begin position="1"/>
        <end position="137"/>
    </location>
</feature>
<name>A0A2H9U011_9GAMM</name>
<evidence type="ECO:0000259" key="1">
    <source>
        <dbReference type="PROSITE" id="PS50878"/>
    </source>
</evidence>
<keyword evidence="3" id="KW-1185">Reference proteome</keyword>
<protein>
    <recommendedName>
        <fullName evidence="1">Reverse transcriptase domain-containing protein</fullName>
    </recommendedName>
</protein>
<feature type="non-terminal residue" evidence="2">
    <location>
        <position position="206"/>
    </location>
</feature>
<dbReference type="InterPro" id="IPR000477">
    <property type="entry name" value="RT_dom"/>
</dbReference>
<dbReference type="InterPro" id="IPR043502">
    <property type="entry name" value="DNA/RNA_pol_sf"/>
</dbReference>
<comment type="caution">
    <text evidence="2">The sequence shown here is derived from an EMBL/GenBank/DDBJ whole genome shotgun (WGS) entry which is preliminary data.</text>
</comment>
<organism evidence="2 3">
    <name type="scientific">Aeromonas cavernicola</name>
    <dbReference type="NCBI Taxonomy" id="1006623"/>
    <lineage>
        <taxon>Bacteria</taxon>
        <taxon>Pseudomonadati</taxon>
        <taxon>Pseudomonadota</taxon>
        <taxon>Gammaproteobacteria</taxon>
        <taxon>Aeromonadales</taxon>
        <taxon>Aeromonadaceae</taxon>
        <taxon>Aeromonas</taxon>
    </lineage>
</organism>
<proteinExistence type="predicted"/>
<evidence type="ECO:0000313" key="2">
    <source>
        <dbReference type="EMBL" id="PJG57360.1"/>
    </source>
</evidence>
<dbReference type="AlphaFoldDB" id="A0A2H9U011"/>
<dbReference type="PANTHER" id="PTHR33332">
    <property type="entry name" value="REVERSE TRANSCRIPTASE DOMAIN-CONTAINING PROTEIN"/>
    <property type="match status" value="1"/>
</dbReference>
<dbReference type="OrthoDB" id="7069107at2"/>
<dbReference type="Proteomes" id="UP000235861">
    <property type="component" value="Unassembled WGS sequence"/>
</dbReference>
<reference evidence="2 3" key="1">
    <citation type="submission" date="2017-11" db="EMBL/GenBank/DDBJ databases">
        <title>Draft genome sequence of environmental isolate Aeromonas cavernicola sp. nov. MDC 2508.</title>
        <authorList>
            <person name="Colston S.M."/>
            <person name="Navarro A."/>
            <person name="Martinez-Murcia A.J."/>
            <person name="Graf J."/>
        </authorList>
    </citation>
    <scope>NUCLEOTIDE SEQUENCE [LARGE SCALE GENOMIC DNA]</scope>
    <source>
        <strain evidence="2 3">MDC 2508</strain>
    </source>
</reference>
<dbReference type="EMBL" id="PGGC01000266">
    <property type="protein sequence ID" value="PJG57360.1"/>
    <property type="molecule type" value="Genomic_DNA"/>
</dbReference>
<accession>A0A2H9U011</accession>
<dbReference type="SUPFAM" id="SSF56672">
    <property type="entry name" value="DNA/RNA polymerases"/>
    <property type="match status" value="1"/>
</dbReference>